<reference evidence="2 4" key="3">
    <citation type="journal article" date="2021" name="BMC Genomics">
        <title>Genome-resolved metagenome and metatranscriptome analyses of thermophilic composting reveal key bacterial players and their metabolic interactions.</title>
        <authorList>
            <person name="Braga L.P.P."/>
            <person name="Pereira R.V."/>
            <person name="Martins L.F."/>
            <person name="Moura L.M.S."/>
            <person name="Sanchez F.B."/>
            <person name="Patane J.S.L."/>
            <person name="da Silva A.M."/>
            <person name="Setubal J.C."/>
        </authorList>
    </citation>
    <scope>NUCLEOTIDE SEQUENCE [LARGE SCALE GENOMIC DNA]</scope>
    <source>
        <strain evidence="2">ZC4RG45</strain>
    </source>
</reference>
<dbReference type="Pfam" id="PF13619">
    <property type="entry name" value="KTSC"/>
    <property type="match status" value="1"/>
</dbReference>
<evidence type="ECO:0000313" key="4">
    <source>
        <dbReference type="Proteomes" id="UP000249324"/>
    </source>
</evidence>
<reference evidence="3" key="1">
    <citation type="submission" date="2018-05" db="EMBL/GenBank/DDBJ databases">
        <authorList>
            <person name="Lanie J.A."/>
            <person name="Ng W.-L."/>
            <person name="Kazmierczak K.M."/>
            <person name="Andrzejewski T.M."/>
            <person name="Davidsen T.M."/>
            <person name="Wayne K.J."/>
            <person name="Tettelin H."/>
            <person name="Glass J.I."/>
            <person name="Rusch D."/>
            <person name="Podicherti R."/>
            <person name="Tsui H.-C.T."/>
            <person name="Winkler M.E."/>
        </authorList>
    </citation>
    <scope>NUCLEOTIDE SEQUENCE</scope>
    <source>
        <strain evidence="3">ZC4RG45</strain>
    </source>
</reference>
<dbReference type="InterPro" id="IPR025309">
    <property type="entry name" value="KTSC_dom"/>
</dbReference>
<evidence type="ECO:0000313" key="2">
    <source>
        <dbReference type="EMBL" id="MFO7193878.1"/>
    </source>
</evidence>
<organism evidence="3">
    <name type="scientific">Thermocrispum agreste</name>
    <dbReference type="NCBI Taxonomy" id="37925"/>
    <lineage>
        <taxon>Bacteria</taxon>
        <taxon>Bacillati</taxon>
        <taxon>Actinomycetota</taxon>
        <taxon>Actinomycetes</taxon>
        <taxon>Pseudonocardiales</taxon>
        <taxon>Pseudonocardiaceae</taxon>
        <taxon>Thermocrispum</taxon>
    </lineage>
</organism>
<feature type="domain" description="KTSC" evidence="1">
    <location>
        <begin position="7"/>
        <end position="64"/>
    </location>
</feature>
<dbReference type="EMBL" id="QGUI01000471">
    <property type="protein sequence ID" value="PZM95490.1"/>
    <property type="molecule type" value="Genomic_DNA"/>
</dbReference>
<accession>A0A2W4J8J3</accession>
<proteinExistence type="predicted"/>
<evidence type="ECO:0000313" key="3">
    <source>
        <dbReference type="EMBL" id="PZM95490.1"/>
    </source>
</evidence>
<dbReference type="EMBL" id="QGUI02000294">
    <property type="protein sequence ID" value="MFO7193878.1"/>
    <property type="molecule type" value="Genomic_DNA"/>
</dbReference>
<dbReference type="AlphaFoldDB" id="A0A2W4J8J3"/>
<dbReference type="STRING" id="1111738.GCA_000427905_02366"/>
<name>A0A2W4J8J3_9PSEU</name>
<reference evidence="2" key="2">
    <citation type="submission" date="2018-05" db="EMBL/GenBank/DDBJ databases">
        <authorList>
            <person name="Moura L."/>
            <person name="Setubal J.C."/>
        </authorList>
    </citation>
    <scope>NUCLEOTIDE SEQUENCE</scope>
    <source>
        <strain evidence="2">ZC4RG45</strain>
    </source>
</reference>
<reference evidence="2" key="4">
    <citation type="submission" date="2023-08" db="EMBL/GenBank/DDBJ databases">
        <authorList>
            <person name="Guima S.E.S."/>
            <person name="Martins L.F."/>
            <person name="Silva A.M."/>
            <person name="Setubal J.C."/>
        </authorList>
    </citation>
    <scope>NUCLEOTIDE SEQUENCE</scope>
    <source>
        <strain evidence="2">ZC4RG45</strain>
    </source>
</reference>
<protein>
    <submittedName>
        <fullName evidence="3">KTSC domain-containing protein</fullName>
    </submittedName>
</protein>
<evidence type="ECO:0000259" key="1">
    <source>
        <dbReference type="Pfam" id="PF13619"/>
    </source>
</evidence>
<sequence length="70" mass="8237">MERVPVKSTVLRSVGYAQDEAVLEVEFTNREVYRYFVVPRRVYVALLASSNPGRCFNQTVRDRYPVRQVR</sequence>
<dbReference type="Proteomes" id="UP000249324">
    <property type="component" value="Unassembled WGS sequence"/>
</dbReference>
<gene>
    <name evidence="2" type="ORF">DIU77_016675</name>
    <name evidence="3" type="ORF">DIU77_12325</name>
</gene>
<comment type="caution">
    <text evidence="3">The sequence shown here is derived from an EMBL/GenBank/DDBJ whole genome shotgun (WGS) entry which is preliminary data.</text>
</comment>